<dbReference type="SUPFAM" id="SSF55729">
    <property type="entry name" value="Acyl-CoA N-acyltransferases (Nat)"/>
    <property type="match status" value="1"/>
</dbReference>
<accession>A0A6G1H3L6</accession>
<dbReference type="PANTHER" id="PTHR43328">
    <property type="entry name" value="ACETYLTRANSFERASE-RELATED"/>
    <property type="match status" value="1"/>
</dbReference>
<keyword evidence="2" id="KW-0808">Transferase</keyword>
<evidence type="ECO:0000259" key="1">
    <source>
        <dbReference type="PROSITE" id="PS51186"/>
    </source>
</evidence>
<name>A0A6G1H3L6_9PEZI</name>
<dbReference type="Gene3D" id="3.40.630.30">
    <property type="match status" value="1"/>
</dbReference>
<dbReference type="EMBL" id="ML977151">
    <property type="protein sequence ID" value="KAF1987599.1"/>
    <property type="molecule type" value="Genomic_DNA"/>
</dbReference>
<dbReference type="PROSITE" id="PS51186">
    <property type="entry name" value="GNAT"/>
    <property type="match status" value="1"/>
</dbReference>
<proteinExistence type="predicted"/>
<feature type="non-terminal residue" evidence="2">
    <location>
        <position position="157"/>
    </location>
</feature>
<gene>
    <name evidence="2" type="ORF">K402DRAFT_304960</name>
</gene>
<protein>
    <submittedName>
        <fullName evidence="2">Acyl-CoA N-acyltransferase</fullName>
    </submittedName>
</protein>
<dbReference type="Proteomes" id="UP000800041">
    <property type="component" value="Unassembled WGS sequence"/>
</dbReference>
<keyword evidence="3" id="KW-1185">Reference proteome</keyword>
<feature type="non-terminal residue" evidence="2">
    <location>
        <position position="1"/>
    </location>
</feature>
<dbReference type="PANTHER" id="PTHR43328:SF1">
    <property type="entry name" value="N-ACETYLTRANSFERASE DOMAIN-CONTAINING PROTEIN"/>
    <property type="match status" value="1"/>
</dbReference>
<dbReference type="AlphaFoldDB" id="A0A6G1H3L6"/>
<evidence type="ECO:0000313" key="3">
    <source>
        <dbReference type="Proteomes" id="UP000800041"/>
    </source>
</evidence>
<dbReference type="GO" id="GO:0016747">
    <property type="term" value="F:acyltransferase activity, transferring groups other than amino-acyl groups"/>
    <property type="evidence" value="ECO:0007669"/>
    <property type="project" value="InterPro"/>
</dbReference>
<reference evidence="2" key="1">
    <citation type="journal article" date="2020" name="Stud. Mycol.">
        <title>101 Dothideomycetes genomes: a test case for predicting lifestyles and emergence of pathogens.</title>
        <authorList>
            <person name="Haridas S."/>
            <person name="Albert R."/>
            <person name="Binder M."/>
            <person name="Bloem J."/>
            <person name="Labutti K."/>
            <person name="Salamov A."/>
            <person name="Andreopoulos B."/>
            <person name="Baker S."/>
            <person name="Barry K."/>
            <person name="Bills G."/>
            <person name="Bluhm B."/>
            <person name="Cannon C."/>
            <person name="Castanera R."/>
            <person name="Culley D."/>
            <person name="Daum C."/>
            <person name="Ezra D."/>
            <person name="Gonzalez J."/>
            <person name="Henrissat B."/>
            <person name="Kuo A."/>
            <person name="Liang C."/>
            <person name="Lipzen A."/>
            <person name="Lutzoni F."/>
            <person name="Magnuson J."/>
            <person name="Mondo S."/>
            <person name="Nolan M."/>
            <person name="Ohm R."/>
            <person name="Pangilinan J."/>
            <person name="Park H.-J."/>
            <person name="Ramirez L."/>
            <person name="Alfaro M."/>
            <person name="Sun H."/>
            <person name="Tritt A."/>
            <person name="Yoshinaga Y."/>
            <person name="Zwiers L.-H."/>
            <person name="Turgeon B."/>
            <person name="Goodwin S."/>
            <person name="Spatafora J."/>
            <person name="Crous P."/>
            <person name="Grigoriev I."/>
        </authorList>
    </citation>
    <scope>NUCLEOTIDE SEQUENCE</scope>
    <source>
        <strain evidence="2">CBS 113979</strain>
    </source>
</reference>
<dbReference type="InterPro" id="IPR000182">
    <property type="entry name" value="GNAT_dom"/>
</dbReference>
<dbReference type="InterPro" id="IPR016181">
    <property type="entry name" value="Acyl_CoA_acyltransferase"/>
</dbReference>
<evidence type="ECO:0000313" key="2">
    <source>
        <dbReference type="EMBL" id="KAF1987599.1"/>
    </source>
</evidence>
<feature type="domain" description="N-acetyltransferase" evidence="1">
    <location>
        <begin position="1"/>
        <end position="157"/>
    </location>
</feature>
<dbReference type="OrthoDB" id="630895at2759"/>
<dbReference type="Pfam" id="PF13302">
    <property type="entry name" value="Acetyltransf_3"/>
    <property type="match status" value="1"/>
</dbReference>
<keyword evidence="2" id="KW-0012">Acyltransferase</keyword>
<organism evidence="2 3">
    <name type="scientific">Aulographum hederae CBS 113979</name>
    <dbReference type="NCBI Taxonomy" id="1176131"/>
    <lineage>
        <taxon>Eukaryota</taxon>
        <taxon>Fungi</taxon>
        <taxon>Dikarya</taxon>
        <taxon>Ascomycota</taxon>
        <taxon>Pezizomycotina</taxon>
        <taxon>Dothideomycetes</taxon>
        <taxon>Pleosporomycetidae</taxon>
        <taxon>Aulographales</taxon>
        <taxon>Aulographaceae</taxon>
    </lineage>
</organism>
<sequence length="157" mass="17184">IRIYHPLDALSISHHANDPAIARYMTDAFPSPYTVASAESWIKVATAGEPEGYMHFALIDARADMGIAVGGIGLKPGVDVQRFGAEVGYWLGRAYWGSGAMVEILKAFTTYAFTRSTWPTISRFNRLYALVFNGHTASEKTLQRAGFSFEGSMRGAI</sequence>